<comment type="caution">
    <text evidence="13">The sequence shown here is derived from an EMBL/GenBank/DDBJ whole genome shotgun (WGS) entry which is preliminary data.</text>
</comment>
<evidence type="ECO:0000256" key="9">
    <source>
        <dbReference type="PROSITE-ProRule" id="PRU01193"/>
    </source>
</evidence>
<dbReference type="InterPro" id="IPR002550">
    <property type="entry name" value="CNNM"/>
</dbReference>
<dbReference type="SUPFAM" id="SSF56176">
    <property type="entry name" value="FAD-binding/transporter-associated domain-like"/>
    <property type="match status" value="1"/>
</dbReference>
<evidence type="ECO:0000256" key="3">
    <source>
        <dbReference type="ARBA" id="ARBA00022692"/>
    </source>
</evidence>
<dbReference type="Gene3D" id="3.10.580.10">
    <property type="entry name" value="CBS-domain"/>
    <property type="match status" value="1"/>
</dbReference>
<evidence type="ECO:0000259" key="12">
    <source>
        <dbReference type="PROSITE" id="PS51846"/>
    </source>
</evidence>
<dbReference type="InterPro" id="IPR046342">
    <property type="entry name" value="CBS_dom_sf"/>
</dbReference>
<evidence type="ECO:0000313" key="14">
    <source>
        <dbReference type="Proteomes" id="UP001424741"/>
    </source>
</evidence>
<feature type="domain" description="CNNM transmembrane" evidence="12">
    <location>
        <begin position="32"/>
        <end position="245"/>
    </location>
</feature>
<sequence length="484" mass="54064">MSATDIEPSSMMLQSFLQLAVNVVDVPTSWPSMEKTLLFLFICVFFLLLNAFFVASEFAIVKVRGSQIDMESGKTRNAEQAKSIVGNLDGYLSANQLGITIASLALAIFAEPYIDEVLRYLFLNRFDAWFGWDLSSWGEVVTNISHAMTLLFFTVFHVVIGELIPKTIAIRKPLPVTLAVAKPLHLFYVVFRPLIWVLNGMANQILKHVLRIDPVSEGEHVHSAEELALLVTESGAQQEVTDTEREILINALALNDLYVRDVMTPRSEVIALDVDDSFDKNLDIAARTMHTRFPLVKGHLDNALGLVHIKDLLRFNSTDNPDLMSIKRELKVVPETMPLDVLLKFFLKEHAHLAMVVDEFGDPSGLVFLDNVMEELVGDIHDEFDSEESQFTRVNDQEFVVEGSITLNELSDHEPELDIESGEVTTVGGYITQQMGRIPEPGESLVIMGYEAKVTSTDGRRVGQVHFRKIAEAESSEGAEEEVA</sequence>
<gene>
    <name evidence="13" type="ORF">Rhal01_01093</name>
</gene>
<evidence type="ECO:0000259" key="11">
    <source>
        <dbReference type="PROSITE" id="PS51371"/>
    </source>
</evidence>
<evidence type="ECO:0000256" key="10">
    <source>
        <dbReference type="SAM" id="Phobius"/>
    </source>
</evidence>
<feature type="domain" description="CBS" evidence="11">
    <location>
        <begin position="263"/>
        <end position="323"/>
    </location>
</feature>
<comment type="subcellular location">
    <subcellularLocation>
        <location evidence="1">Cell membrane</location>
        <topology evidence="1">Multi-pass membrane protein</topology>
    </subcellularLocation>
</comment>
<evidence type="ECO:0000256" key="4">
    <source>
        <dbReference type="ARBA" id="ARBA00022737"/>
    </source>
</evidence>
<dbReference type="InterPro" id="IPR044751">
    <property type="entry name" value="Ion_transp-like_CBS"/>
</dbReference>
<feature type="transmembrane region" description="Helical" evidence="10">
    <location>
        <begin position="176"/>
        <end position="198"/>
    </location>
</feature>
<keyword evidence="14" id="KW-1185">Reference proteome</keyword>
<dbReference type="InterPro" id="IPR016169">
    <property type="entry name" value="FAD-bd_PCMH_sub2"/>
</dbReference>
<feature type="transmembrane region" description="Helical" evidence="10">
    <location>
        <begin position="97"/>
        <end position="114"/>
    </location>
</feature>
<dbReference type="InterPro" id="IPR051676">
    <property type="entry name" value="UPF0053_domain"/>
</dbReference>
<keyword evidence="4" id="KW-0677">Repeat</keyword>
<evidence type="ECO:0000256" key="8">
    <source>
        <dbReference type="PROSITE-ProRule" id="PRU00703"/>
    </source>
</evidence>
<feature type="transmembrane region" description="Helical" evidence="10">
    <location>
        <begin position="144"/>
        <end position="164"/>
    </location>
</feature>
<dbReference type="InterPro" id="IPR036318">
    <property type="entry name" value="FAD-bd_PCMH-like_sf"/>
</dbReference>
<keyword evidence="3 9" id="KW-0812">Transmembrane</keyword>
<dbReference type="Gene3D" id="3.30.465.10">
    <property type="match status" value="1"/>
</dbReference>
<evidence type="ECO:0000256" key="7">
    <source>
        <dbReference type="ARBA" id="ARBA00023136"/>
    </source>
</evidence>
<dbReference type="PROSITE" id="PS51846">
    <property type="entry name" value="CNNM"/>
    <property type="match status" value="1"/>
</dbReference>
<dbReference type="InterPro" id="IPR005170">
    <property type="entry name" value="Transptr-assoc_dom"/>
</dbReference>
<feature type="transmembrane region" description="Helical" evidence="10">
    <location>
        <begin position="37"/>
        <end position="60"/>
    </location>
</feature>
<dbReference type="EMBL" id="BAABRL010000002">
    <property type="protein sequence ID" value="GAA5494927.1"/>
    <property type="molecule type" value="Genomic_DNA"/>
</dbReference>
<feature type="domain" description="CBS" evidence="11">
    <location>
        <begin position="326"/>
        <end position="383"/>
    </location>
</feature>
<dbReference type="PROSITE" id="PS51371">
    <property type="entry name" value="CBS"/>
    <property type="match status" value="2"/>
</dbReference>
<dbReference type="Pfam" id="PF00571">
    <property type="entry name" value="CBS"/>
    <property type="match status" value="2"/>
</dbReference>
<accession>A0ABP9V0U1</accession>
<keyword evidence="7 9" id="KW-0472">Membrane</keyword>
<dbReference type="SMART" id="SM01091">
    <property type="entry name" value="CorC_HlyC"/>
    <property type="match status" value="1"/>
</dbReference>
<evidence type="ECO:0000256" key="1">
    <source>
        <dbReference type="ARBA" id="ARBA00004651"/>
    </source>
</evidence>
<dbReference type="Proteomes" id="UP001424741">
    <property type="component" value="Unassembled WGS sequence"/>
</dbReference>
<organism evidence="13 14">
    <name type="scientific">Rubritalea halochordaticola</name>
    <dbReference type="NCBI Taxonomy" id="714537"/>
    <lineage>
        <taxon>Bacteria</taxon>
        <taxon>Pseudomonadati</taxon>
        <taxon>Verrucomicrobiota</taxon>
        <taxon>Verrucomicrobiia</taxon>
        <taxon>Verrucomicrobiales</taxon>
        <taxon>Rubritaleaceae</taxon>
        <taxon>Rubritalea</taxon>
    </lineage>
</organism>
<dbReference type="PANTHER" id="PTHR43099:SF5">
    <property type="entry name" value="HLYC_CORC FAMILY TRANSPORTER"/>
    <property type="match status" value="1"/>
</dbReference>
<dbReference type="InterPro" id="IPR000644">
    <property type="entry name" value="CBS_dom"/>
</dbReference>
<evidence type="ECO:0000256" key="6">
    <source>
        <dbReference type="ARBA" id="ARBA00023122"/>
    </source>
</evidence>
<name>A0ABP9V0U1_9BACT</name>
<protein>
    <submittedName>
        <fullName evidence="13">UPF0053 protein Rv1842c</fullName>
    </submittedName>
</protein>
<dbReference type="Pfam" id="PF03471">
    <property type="entry name" value="CorC_HlyC"/>
    <property type="match status" value="1"/>
</dbReference>
<evidence type="ECO:0000256" key="2">
    <source>
        <dbReference type="ARBA" id="ARBA00022475"/>
    </source>
</evidence>
<dbReference type="CDD" id="cd04590">
    <property type="entry name" value="CBS_pair_CorC_HlyC_assoc"/>
    <property type="match status" value="1"/>
</dbReference>
<dbReference type="Pfam" id="PF01595">
    <property type="entry name" value="CNNM"/>
    <property type="match status" value="1"/>
</dbReference>
<dbReference type="SUPFAM" id="SSF54631">
    <property type="entry name" value="CBS-domain pair"/>
    <property type="match status" value="1"/>
</dbReference>
<evidence type="ECO:0000313" key="13">
    <source>
        <dbReference type="EMBL" id="GAA5494927.1"/>
    </source>
</evidence>
<reference evidence="13 14" key="1">
    <citation type="submission" date="2024-02" db="EMBL/GenBank/DDBJ databases">
        <title>Rubritalea halochordaticola NBRC 107102.</title>
        <authorList>
            <person name="Ichikawa N."/>
            <person name="Katano-Makiyama Y."/>
            <person name="Hidaka K."/>
        </authorList>
    </citation>
    <scope>NUCLEOTIDE SEQUENCE [LARGE SCALE GENOMIC DNA]</scope>
    <source>
        <strain evidence="13 14">NBRC 107102</strain>
    </source>
</reference>
<dbReference type="PANTHER" id="PTHR43099">
    <property type="entry name" value="UPF0053 PROTEIN YRKA"/>
    <property type="match status" value="1"/>
</dbReference>
<keyword evidence="5 9" id="KW-1133">Transmembrane helix</keyword>
<proteinExistence type="predicted"/>
<keyword evidence="2" id="KW-1003">Cell membrane</keyword>
<evidence type="ECO:0000256" key="5">
    <source>
        <dbReference type="ARBA" id="ARBA00022989"/>
    </source>
</evidence>
<dbReference type="RefSeq" id="WP_346187793.1">
    <property type="nucleotide sequence ID" value="NZ_BAABRL010000002.1"/>
</dbReference>
<keyword evidence="6 8" id="KW-0129">CBS domain</keyword>